<sequence length="398" mass="41632">MSLTSYHHGIRVLEETGGARAIATASASVIGMAAVADDADATTFPLNTPVLLTRVADAIGKAGEAGTLAASLEAISNQASPLCVVVRVAEGEGEDAEAIAAATAANVIGTVTPEGQRTGLQALLTAQAALGVRPRILGAPGLDSSQAVATALATLGGKLRGMAYAGTGGSQTLAAAVAYRENFAARELMLIHPDFQRFDTASAATVDAPATAYALGLRAAINTQTGWHKTISNVAVNGVTGISKPIHWDLQSSATDAGLLNEAGITTLIRSNGYKFWGSRTCSDDPNFIFESAVWARHIVADTIAEGLEWAADKTLHPSIVKDILETINAKGREFVTAGHLLGFSAWYDEQVNSTDRLKAGKLAIDFDYTPVPPLEDLALRQRITDRYFSDFAARVAN</sequence>
<evidence type="ECO:0000313" key="5">
    <source>
        <dbReference type="EMBL" id="EYC51447.1"/>
    </source>
</evidence>
<dbReference type="STRING" id="1458275.AZ34_10420"/>
<feature type="domain" description="Tail sheath protein subtilisin-like" evidence="2">
    <location>
        <begin position="115"/>
        <end position="282"/>
    </location>
</feature>
<dbReference type="EMBL" id="JEMG01000001">
    <property type="protein sequence ID" value="EYC51447.1"/>
    <property type="molecule type" value="Genomic_DNA"/>
</dbReference>
<feature type="domain" description="Tail sheath protein C-terminal" evidence="3">
    <location>
        <begin position="284"/>
        <end position="385"/>
    </location>
</feature>
<accession>A0A016XIQ7</accession>
<dbReference type="PANTHER" id="PTHR35861:SF1">
    <property type="entry name" value="PHAGE TAIL SHEATH PROTEIN"/>
    <property type="match status" value="1"/>
</dbReference>
<evidence type="ECO:0000256" key="1">
    <source>
        <dbReference type="ARBA" id="ARBA00008005"/>
    </source>
</evidence>
<feature type="domain" description="Tail sheath protein Gp18-like" evidence="4">
    <location>
        <begin position="29"/>
        <end position="88"/>
    </location>
</feature>
<evidence type="ECO:0000259" key="3">
    <source>
        <dbReference type="Pfam" id="PF17482"/>
    </source>
</evidence>
<dbReference type="OrthoDB" id="9767864at2"/>
<evidence type="ECO:0000259" key="2">
    <source>
        <dbReference type="Pfam" id="PF04984"/>
    </source>
</evidence>
<dbReference type="Proteomes" id="UP000023268">
    <property type="component" value="Unassembled WGS sequence"/>
</dbReference>
<dbReference type="InterPro" id="IPR052042">
    <property type="entry name" value="Tail_sheath_structural"/>
</dbReference>
<protein>
    <submittedName>
        <fullName evidence="5">Tail sheath protein</fullName>
    </submittedName>
</protein>
<dbReference type="InterPro" id="IPR054564">
    <property type="entry name" value="Gp18_domIII_N"/>
</dbReference>
<reference evidence="5 6" key="1">
    <citation type="submission" date="2014-02" db="EMBL/GenBank/DDBJ databases">
        <title>Draft Genome of Hylemonella gracilis isolated from the Niagara River.</title>
        <authorList>
            <person name="Pawlowski D.R."/>
            <person name="Koudelka G.B."/>
        </authorList>
    </citation>
    <scope>NUCLEOTIDE SEQUENCE [LARGE SCALE GENOMIC DNA]</scope>
    <source>
        <strain evidence="5 6">Niagara R</strain>
    </source>
</reference>
<gene>
    <name evidence="5" type="ORF">AZ34_10420</name>
</gene>
<evidence type="ECO:0000313" key="6">
    <source>
        <dbReference type="Proteomes" id="UP000023268"/>
    </source>
</evidence>
<dbReference type="InterPro" id="IPR035089">
    <property type="entry name" value="Phage_sheath_subtilisin"/>
</dbReference>
<dbReference type="PANTHER" id="PTHR35861">
    <property type="match status" value="1"/>
</dbReference>
<dbReference type="RefSeq" id="WP_035607750.1">
    <property type="nucleotide sequence ID" value="NZ_JEMG01000001.1"/>
</dbReference>
<comment type="caution">
    <text evidence="5">The sequence shown here is derived from an EMBL/GenBank/DDBJ whole genome shotgun (WGS) entry which is preliminary data.</text>
</comment>
<dbReference type="Pfam" id="PF04984">
    <property type="entry name" value="Phage_sheath_1"/>
    <property type="match status" value="1"/>
</dbReference>
<dbReference type="Pfam" id="PF22671">
    <property type="entry name" value="Gp18_domIII_N"/>
    <property type="match status" value="1"/>
</dbReference>
<dbReference type="AlphaFoldDB" id="A0A016XIQ7"/>
<dbReference type="InterPro" id="IPR020287">
    <property type="entry name" value="Tail_sheath_C"/>
</dbReference>
<dbReference type="eggNOG" id="COG3497">
    <property type="taxonomic scope" value="Bacteria"/>
</dbReference>
<comment type="similarity">
    <text evidence="1">Belongs to the myoviridae tail sheath protein family.</text>
</comment>
<organism evidence="5 6">
    <name type="scientific">Hylemonella gracilis str. Niagara R</name>
    <dbReference type="NCBI Taxonomy" id="1458275"/>
    <lineage>
        <taxon>Bacteria</taxon>
        <taxon>Pseudomonadati</taxon>
        <taxon>Pseudomonadota</taxon>
        <taxon>Betaproteobacteria</taxon>
        <taxon>Burkholderiales</taxon>
        <taxon>Comamonadaceae</taxon>
        <taxon>Hylemonella</taxon>
    </lineage>
</organism>
<dbReference type="Pfam" id="PF17482">
    <property type="entry name" value="Phage_sheath_1C"/>
    <property type="match status" value="1"/>
</dbReference>
<proteinExistence type="inferred from homology"/>
<evidence type="ECO:0000259" key="4">
    <source>
        <dbReference type="Pfam" id="PF22671"/>
    </source>
</evidence>
<name>A0A016XIQ7_9BURK</name>